<evidence type="ECO:0000313" key="2">
    <source>
        <dbReference type="EMBL" id="GMF17275.1"/>
    </source>
</evidence>
<evidence type="ECO:0000313" key="3">
    <source>
        <dbReference type="Proteomes" id="UP001165083"/>
    </source>
</evidence>
<keyword evidence="3" id="KW-1185">Reference proteome</keyword>
<name>A0A9W6TQR1_9STRA</name>
<sequence length="131" mass="14990">MDLLAAENVDDALPPNQDIDERKDKGEDDQQAIVSLDAQLDELRSRILASSREDEPNDAQSDELSERNINERKKKEALRKELIEQREDALWVITELPTQVTTSGCAALELFQTKKWREILQLVSGHELNHL</sequence>
<evidence type="ECO:0000256" key="1">
    <source>
        <dbReference type="SAM" id="MobiDB-lite"/>
    </source>
</evidence>
<dbReference type="AlphaFoldDB" id="A0A9W6TQR1"/>
<feature type="compositionally biased region" description="Basic and acidic residues" evidence="1">
    <location>
        <begin position="19"/>
        <end position="28"/>
    </location>
</feature>
<feature type="region of interest" description="Disordered" evidence="1">
    <location>
        <begin position="47"/>
        <end position="71"/>
    </location>
</feature>
<comment type="caution">
    <text evidence="2">The sequence shown here is derived from an EMBL/GenBank/DDBJ whole genome shotgun (WGS) entry which is preliminary data.</text>
</comment>
<protein>
    <submittedName>
        <fullName evidence="2">Unnamed protein product</fullName>
    </submittedName>
</protein>
<accession>A0A9W6TQR1</accession>
<dbReference type="Proteomes" id="UP001165083">
    <property type="component" value="Unassembled WGS sequence"/>
</dbReference>
<proteinExistence type="predicted"/>
<dbReference type="EMBL" id="BSXW01000276">
    <property type="protein sequence ID" value="GMF17275.1"/>
    <property type="molecule type" value="Genomic_DNA"/>
</dbReference>
<reference evidence="2" key="1">
    <citation type="submission" date="2023-04" db="EMBL/GenBank/DDBJ databases">
        <title>Phytophthora lilii NBRC 32176.</title>
        <authorList>
            <person name="Ichikawa N."/>
            <person name="Sato H."/>
            <person name="Tonouchi N."/>
        </authorList>
    </citation>
    <scope>NUCLEOTIDE SEQUENCE</scope>
    <source>
        <strain evidence="2">NBRC 32176</strain>
    </source>
</reference>
<feature type="region of interest" description="Disordered" evidence="1">
    <location>
        <begin position="1"/>
        <end position="30"/>
    </location>
</feature>
<dbReference type="OrthoDB" id="126051at2759"/>
<organism evidence="2 3">
    <name type="scientific">Phytophthora lilii</name>
    <dbReference type="NCBI Taxonomy" id="2077276"/>
    <lineage>
        <taxon>Eukaryota</taxon>
        <taxon>Sar</taxon>
        <taxon>Stramenopiles</taxon>
        <taxon>Oomycota</taxon>
        <taxon>Peronosporomycetes</taxon>
        <taxon>Peronosporales</taxon>
        <taxon>Peronosporaceae</taxon>
        <taxon>Phytophthora</taxon>
    </lineage>
</organism>
<gene>
    <name evidence="2" type="ORF">Plil01_000629400</name>
</gene>